<protein>
    <submittedName>
        <fullName evidence="2">Inner membrane protein YbaN</fullName>
    </submittedName>
</protein>
<dbReference type="RefSeq" id="WP_077315434.1">
    <property type="nucleotide sequence ID" value="NZ_AP024887.1"/>
</dbReference>
<dbReference type="Proteomes" id="UP000189475">
    <property type="component" value="Unassembled WGS sequence"/>
</dbReference>
<accession>A0A1R4B801</accession>
<keyword evidence="1" id="KW-0472">Membrane</keyword>
<gene>
    <name evidence="2" type="primary">ybaN</name>
    <name evidence="2" type="ORF">VPAL9027_03063</name>
</gene>
<evidence type="ECO:0000313" key="3">
    <source>
        <dbReference type="Proteomes" id="UP000189475"/>
    </source>
</evidence>
<proteinExistence type="predicted"/>
<evidence type="ECO:0000256" key="1">
    <source>
        <dbReference type="SAM" id="Phobius"/>
    </source>
</evidence>
<dbReference type="InterPro" id="IPR007401">
    <property type="entry name" value="DUF454"/>
</dbReference>
<dbReference type="PANTHER" id="PTHR35813">
    <property type="entry name" value="INNER MEMBRANE PROTEIN YBAN"/>
    <property type="match status" value="1"/>
</dbReference>
<feature type="transmembrane region" description="Helical" evidence="1">
    <location>
        <begin position="96"/>
        <end position="113"/>
    </location>
</feature>
<keyword evidence="1" id="KW-1133">Transmembrane helix</keyword>
<dbReference type="PANTHER" id="PTHR35813:SF1">
    <property type="entry name" value="INNER MEMBRANE PROTEIN YBAN"/>
    <property type="match status" value="1"/>
</dbReference>
<dbReference type="GO" id="GO:0005886">
    <property type="term" value="C:plasma membrane"/>
    <property type="evidence" value="ECO:0007669"/>
    <property type="project" value="TreeGrafter"/>
</dbReference>
<dbReference type="STRING" id="1918946.VPAL9027_03063"/>
<evidence type="ECO:0000313" key="2">
    <source>
        <dbReference type="EMBL" id="SJL85042.1"/>
    </source>
</evidence>
<organism evidence="2 3">
    <name type="scientific">Vibrio palustris</name>
    <dbReference type="NCBI Taxonomy" id="1918946"/>
    <lineage>
        <taxon>Bacteria</taxon>
        <taxon>Pseudomonadati</taxon>
        <taxon>Pseudomonadota</taxon>
        <taxon>Gammaproteobacteria</taxon>
        <taxon>Vibrionales</taxon>
        <taxon>Vibrionaceae</taxon>
        <taxon>Vibrio</taxon>
    </lineage>
</organism>
<dbReference type="AlphaFoldDB" id="A0A1R4B801"/>
<keyword evidence="3" id="KW-1185">Reference proteome</keyword>
<dbReference type="Pfam" id="PF04304">
    <property type="entry name" value="DUF454"/>
    <property type="match status" value="1"/>
</dbReference>
<dbReference type="OrthoDB" id="9816293at2"/>
<keyword evidence="1" id="KW-0812">Transmembrane</keyword>
<sequence length="132" mass="14965">MRLWMYKIIAVVSLLLAFAGVLLPGLPATEFVILSAWASAKGSPTIYRFLMSKPFFRDMIFNWQNGKIISRRNKWLSTLSISVCFGILMIHNTPLWIVLSASGGMLIALCVIWRRPESIEQVQNKPALPEQK</sequence>
<reference evidence="2 3" key="1">
    <citation type="submission" date="2017-02" db="EMBL/GenBank/DDBJ databases">
        <authorList>
            <person name="Peterson S.W."/>
        </authorList>
    </citation>
    <scope>NUCLEOTIDE SEQUENCE [LARGE SCALE GENOMIC DNA]</scope>
    <source>
        <strain evidence="2 3">CECT 9027</strain>
    </source>
</reference>
<name>A0A1R4B801_9VIBR</name>
<dbReference type="EMBL" id="FUFT01000009">
    <property type="protein sequence ID" value="SJL85042.1"/>
    <property type="molecule type" value="Genomic_DNA"/>
</dbReference>